<keyword evidence="3 6" id="KW-1133">Transmembrane helix</keyword>
<feature type="transmembrane region" description="Helical" evidence="6">
    <location>
        <begin position="112"/>
        <end position="135"/>
    </location>
</feature>
<dbReference type="PANTHER" id="PTHR20855:SF95">
    <property type="entry name" value="ADIPOR-LIKE RECEPTOR IZH1"/>
    <property type="match status" value="1"/>
</dbReference>
<proteinExistence type="predicted"/>
<keyword evidence="2 6" id="KW-0812">Transmembrane</keyword>
<name>A0A0X8HSZ3_9SACH</name>
<feature type="transmembrane region" description="Helical" evidence="6">
    <location>
        <begin position="240"/>
        <end position="261"/>
    </location>
</feature>
<feature type="binding site" evidence="5">
    <location>
        <position position="279"/>
    </location>
    <ligand>
        <name>Zn(2+)</name>
        <dbReference type="ChEBI" id="CHEBI:29105"/>
    </ligand>
</feature>
<dbReference type="Proteomes" id="UP000243052">
    <property type="component" value="Chromosome v"/>
</dbReference>
<feature type="binding site" evidence="5">
    <location>
        <position position="283"/>
    </location>
    <ligand>
        <name>Zn(2+)</name>
        <dbReference type="ChEBI" id="CHEBI:29105"/>
    </ligand>
</feature>
<feature type="transmembrane region" description="Helical" evidence="6">
    <location>
        <begin position="151"/>
        <end position="170"/>
    </location>
</feature>
<accession>A0A0X8HSZ3</accession>
<protein>
    <submittedName>
        <fullName evidence="7">HEL334Wp</fullName>
    </submittedName>
</protein>
<evidence type="ECO:0000256" key="3">
    <source>
        <dbReference type="ARBA" id="ARBA00022989"/>
    </source>
</evidence>
<organism evidence="7 8">
    <name type="scientific">Eremothecium sinecaudum</name>
    <dbReference type="NCBI Taxonomy" id="45286"/>
    <lineage>
        <taxon>Eukaryota</taxon>
        <taxon>Fungi</taxon>
        <taxon>Dikarya</taxon>
        <taxon>Ascomycota</taxon>
        <taxon>Saccharomycotina</taxon>
        <taxon>Saccharomycetes</taxon>
        <taxon>Saccharomycetales</taxon>
        <taxon>Saccharomycetaceae</taxon>
        <taxon>Eremothecium</taxon>
    </lineage>
</organism>
<sequence length="317" mass="35862">MAGFSTITKSRQRRGSIVVKATEEAVKTSSKRRLAAFHELPDWQKDNDLIWTGYVKETNSIRACLRSMTYFNNESVNIYTHLVPSITYLVVLLLLTQLVLDKVVPGSTFREYLMINLYLVGAVTCLMCSSCFHCLKHHSEKHNNVWSKVDYVGIIVQISCSILSLLYYGLYDQFSLFLFFACFTLVLSCCCTVFVLHDKFNSVAFRPIRAVFFTVFGLSGIIPVLAGYLHPGIAGWMIRIQLKFVIIEAIFYILGVVLYGLRIPEALAPGKFDFVGHSHQIFHIMVVLGSICHFRALIGSYVYMSTGKHYSGLLMLS</sequence>
<keyword evidence="8" id="KW-1185">Reference proteome</keyword>
<evidence type="ECO:0000256" key="1">
    <source>
        <dbReference type="ARBA" id="ARBA00004141"/>
    </source>
</evidence>
<dbReference type="STRING" id="45286.A0A0X8HSZ3"/>
<feature type="transmembrane region" description="Helical" evidence="6">
    <location>
        <begin position="176"/>
        <end position="196"/>
    </location>
</feature>
<reference evidence="7 8" key="1">
    <citation type="submission" date="2016-01" db="EMBL/GenBank/DDBJ databases">
        <title>Genome sequence of the yeast Holleya sinecauda.</title>
        <authorList>
            <person name="Dietrich F.S."/>
        </authorList>
    </citation>
    <scope>NUCLEOTIDE SEQUENCE [LARGE SCALE GENOMIC DNA]</scope>
    <source>
        <strain evidence="7 8">ATCC 58844</strain>
    </source>
</reference>
<evidence type="ECO:0000256" key="2">
    <source>
        <dbReference type="ARBA" id="ARBA00022692"/>
    </source>
</evidence>
<dbReference type="OrthoDB" id="529367at2759"/>
<dbReference type="PANTHER" id="PTHR20855">
    <property type="entry name" value="ADIPOR/PROGESTIN RECEPTOR-RELATED"/>
    <property type="match status" value="1"/>
</dbReference>
<dbReference type="AlphaFoldDB" id="A0A0X8HSZ3"/>
<dbReference type="Pfam" id="PF03006">
    <property type="entry name" value="HlyIII"/>
    <property type="match status" value="1"/>
</dbReference>
<dbReference type="GO" id="GO:0006882">
    <property type="term" value="P:intracellular zinc ion homeostasis"/>
    <property type="evidence" value="ECO:0007669"/>
    <property type="project" value="TreeGrafter"/>
</dbReference>
<evidence type="ECO:0000313" key="7">
    <source>
        <dbReference type="EMBL" id="AMD20947.1"/>
    </source>
</evidence>
<comment type="subcellular location">
    <subcellularLocation>
        <location evidence="1">Membrane</location>
        <topology evidence="1">Multi-pass membrane protein</topology>
    </subcellularLocation>
</comment>
<evidence type="ECO:0000313" key="8">
    <source>
        <dbReference type="Proteomes" id="UP000243052"/>
    </source>
</evidence>
<evidence type="ECO:0000256" key="4">
    <source>
        <dbReference type="ARBA" id="ARBA00023136"/>
    </source>
</evidence>
<dbReference type="EMBL" id="CP014245">
    <property type="protein sequence ID" value="AMD20947.1"/>
    <property type="molecule type" value="Genomic_DNA"/>
</dbReference>
<feature type="transmembrane region" description="Helical" evidence="6">
    <location>
        <begin position="281"/>
        <end position="304"/>
    </location>
</feature>
<feature type="transmembrane region" description="Helical" evidence="6">
    <location>
        <begin position="208"/>
        <end position="228"/>
    </location>
</feature>
<keyword evidence="4 6" id="KW-0472">Membrane</keyword>
<keyword evidence="5" id="KW-0479">Metal-binding</keyword>
<dbReference type="GeneID" id="28724219"/>
<dbReference type="GO" id="GO:0046872">
    <property type="term" value="F:metal ion binding"/>
    <property type="evidence" value="ECO:0007669"/>
    <property type="project" value="UniProtKB-KW"/>
</dbReference>
<keyword evidence="5" id="KW-0862">Zinc</keyword>
<feature type="binding site" evidence="5">
    <location>
        <position position="133"/>
    </location>
    <ligand>
        <name>Zn(2+)</name>
        <dbReference type="ChEBI" id="CHEBI:29105"/>
    </ligand>
</feature>
<evidence type="ECO:0000256" key="6">
    <source>
        <dbReference type="SAM" id="Phobius"/>
    </source>
</evidence>
<dbReference type="GO" id="GO:0016020">
    <property type="term" value="C:membrane"/>
    <property type="evidence" value="ECO:0007669"/>
    <property type="project" value="UniProtKB-SubCell"/>
</dbReference>
<evidence type="ECO:0000256" key="5">
    <source>
        <dbReference type="PIRSR" id="PIRSR604254-1"/>
    </source>
</evidence>
<dbReference type="GO" id="GO:0038023">
    <property type="term" value="F:signaling receptor activity"/>
    <property type="evidence" value="ECO:0007669"/>
    <property type="project" value="TreeGrafter"/>
</dbReference>
<feature type="transmembrane region" description="Helical" evidence="6">
    <location>
        <begin position="76"/>
        <end position="100"/>
    </location>
</feature>
<dbReference type="InterPro" id="IPR004254">
    <property type="entry name" value="AdipoR/HlyIII-related"/>
</dbReference>
<dbReference type="RefSeq" id="XP_017987943.1">
    <property type="nucleotide sequence ID" value="XM_018132776.1"/>
</dbReference>
<gene>
    <name evidence="7" type="ORF">AW171_hschr52876</name>
</gene>